<name>A0A7W9TVI4_9BURK</name>
<dbReference type="AlphaFoldDB" id="A0A7W9TVI4"/>
<protein>
    <submittedName>
        <fullName evidence="1">Uncharacterized protein</fullName>
    </submittedName>
</protein>
<organism evidence="1 2">
    <name type="scientific">Paraburkholderia bannensis</name>
    <dbReference type="NCBI Taxonomy" id="765414"/>
    <lineage>
        <taxon>Bacteria</taxon>
        <taxon>Pseudomonadati</taxon>
        <taxon>Pseudomonadota</taxon>
        <taxon>Betaproteobacteria</taxon>
        <taxon>Burkholderiales</taxon>
        <taxon>Burkholderiaceae</taxon>
        <taxon>Paraburkholderia</taxon>
    </lineage>
</organism>
<keyword evidence="2" id="KW-1185">Reference proteome</keyword>
<evidence type="ECO:0000313" key="2">
    <source>
        <dbReference type="Proteomes" id="UP000571554"/>
    </source>
</evidence>
<proteinExistence type="predicted"/>
<gene>
    <name evidence="1" type="ORF">F4827_001990</name>
</gene>
<sequence length="239" mass="26484">MNSLAQAIIDAHGGLTQWRKFTKIRADLTQGGALWALKGKSGILDQTTVTVATDRQWASHSPFGTLAARTEFTGDTISLLDDSQNIVETTDEPRSSFAGHALETPWTPLQLAFFAGCAMWTYLNTPFVLAWPGVECEDAGEWKEQDEVWRKVVVRYPDSLEVFSKVQAIYVDADHVVRRLDYDVEIAGNTPGAHYVSDYTTISGIRIPTKRRIFPRLPDGSSLPEPLVVSIDLSNISLT</sequence>
<dbReference type="RefSeq" id="WP_183731997.1">
    <property type="nucleotide sequence ID" value="NZ_JACHBW010000004.1"/>
</dbReference>
<dbReference type="Proteomes" id="UP000571554">
    <property type="component" value="Unassembled WGS sequence"/>
</dbReference>
<comment type="caution">
    <text evidence="1">The sequence shown here is derived from an EMBL/GenBank/DDBJ whole genome shotgun (WGS) entry which is preliminary data.</text>
</comment>
<reference evidence="1 2" key="1">
    <citation type="submission" date="2020-08" db="EMBL/GenBank/DDBJ databases">
        <title>Above-ground endophytic microbial communities from plants in different locations in the United States.</title>
        <authorList>
            <person name="Frank C."/>
        </authorList>
    </citation>
    <scope>NUCLEOTIDE SEQUENCE [LARGE SCALE GENOMIC DNA]</scope>
    <source>
        <strain evidence="1 2">WP4_2_2</strain>
    </source>
</reference>
<evidence type="ECO:0000313" key="1">
    <source>
        <dbReference type="EMBL" id="MBB6102142.1"/>
    </source>
</evidence>
<accession>A0A7W9TVI4</accession>
<dbReference type="EMBL" id="JACHBW010000004">
    <property type="protein sequence ID" value="MBB6102142.1"/>
    <property type="molecule type" value="Genomic_DNA"/>
</dbReference>